<accession>Q1IME4</accession>
<dbReference type="KEGG" id="aba:Acid345_2955"/>
<protein>
    <submittedName>
        <fullName evidence="2">Uncharacterized protein</fullName>
    </submittedName>
</protein>
<feature type="transmembrane region" description="Helical" evidence="1">
    <location>
        <begin position="137"/>
        <end position="158"/>
    </location>
</feature>
<name>Q1IME4_KORVE</name>
<dbReference type="EMBL" id="CP000360">
    <property type="protein sequence ID" value="ABF41956.1"/>
    <property type="molecule type" value="Genomic_DNA"/>
</dbReference>
<gene>
    <name evidence="2" type="ordered locus">Acid345_2955</name>
</gene>
<dbReference type="EnsemblBacteria" id="ABF41956">
    <property type="protein sequence ID" value="ABF41956"/>
    <property type="gene ID" value="Acid345_2955"/>
</dbReference>
<evidence type="ECO:0000313" key="3">
    <source>
        <dbReference type="Proteomes" id="UP000002432"/>
    </source>
</evidence>
<reference evidence="2 3" key="1">
    <citation type="journal article" date="2009" name="Appl. Environ. Microbiol.">
        <title>Three genomes from the phylum Acidobacteria provide insight into the lifestyles of these microorganisms in soils.</title>
        <authorList>
            <person name="Ward N.L."/>
            <person name="Challacombe J.F."/>
            <person name="Janssen P.H."/>
            <person name="Henrissat B."/>
            <person name="Coutinho P.M."/>
            <person name="Wu M."/>
            <person name="Xie G."/>
            <person name="Haft D.H."/>
            <person name="Sait M."/>
            <person name="Badger J."/>
            <person name="Barabote R.D."/>
            <person name="Bradley B."/>
            <person name="Brettin T.S."/>
            <person name="Brinkac L.M."/>
            <person name="Bruce D."/>
            <person name="Creasy T."/>
            <person name="Daugherty S.C."/>
            <person name="Davidsen T.M."/>
            <person name="DeBoy R.T."/>
            <person name="Detter J.C."/>
            <person name="Dodson R.J."/>
            <person name="Durkin A.S."/>
            <person name="Ganapathy A."/>
            <person name="Gwinn-Giglio M."/>
            <person name="Han C.S."/>
            <person name="Khouri H."/>
            <person name="Kiss H."/>
            <person name="Kothari S.P."/>
            <person name="Madupu R."/>
            <person name="Nelson K.E."/>
            <person name="Nelson W.C."/>
            <person name="Paulsen I."/>
            <person name="Penn K."/>
            <person name="Ren Q."/>
            <person name="Rosovitz M.J."/>
            <person name="Selengut J.D."/>
            <person name="Shrivastava S."/>
            <person name="Sullivan S.A."/>
            <person name="Tapia R."/>
            <person name="Thompson L.S."/>
            <person name="Watkins K.L."/>
            <person name="Yang Q."/>
            <person name="Yu C."/>
            <person name="Zafar N."/>
            <person name="Zhou L."/>
            <person name="Kuske C.R."/>
        </authorList>
    </citation>
    <scope>NUCLEOTIDE SEQUENCE [LARGE SCALE GENOMIC DNA]</scope>
    <source>
        <strain evidence="2 3">Ellin345</strain>
    </source>
</reference>
<proteinExistence type="predicted"/>
<dbReference type="AlphaFoldDB" id="Q1IME4"/>
<keyword evidence="3" id="KW-1185">Reference proteome</keyword>
<evidence type="ECO:0000313" key="2">
    <source>
        <dbReference type="EMBL" id="ABF41956.1"/>
    </source>
</evidence>
<sequence>MERLYRWCLRLYPSSYKQVFFDEMVEVFVEARSAAVARGHWRYIRFLVRECCGALGGACFERGRELFGPEFSAMFPVGRLFMRSATKFPLSALVFMVLSFVTVVYAIAQAEALSVALPHDNPAVALHAVKLTMPGGILVMFVIAYLLGIAGWLAVHILRRSGAERLSRTETWSPAK</sequence>
<evidence type="ECO:0000256" key="1">
    <source>
        <dbReference type="SAM" id="Phobius"/>
    </source>
</evidence>
<organism evidence="2 3">
    <name type="scientific">Koribacter versatilis (strain Ellin345)</name>
    <dbReference type="NCBI Taxonomy" id="204669"/>
    <lineage>
        <taxon>Bacteria</taxon>
        <taxon>Pseudomonadati</taxon>
        <taxon>Acidobacteriota</taxon>
        <taxon>Terriglobia</taxon>
        <taxon>Terriglobales</taxon>
        <taxon>Candidatus Korobacteraceae</taxon>
        <taxon>Candidatus Korobacter</taxon>
    </lineage>
</organism>
<dbReference type="Proteomes" id="UP000002432">
    <property type="component" value="Chromosome"/>
</dbReference>
<dbReference type="STRING" id="204669.Acid345_2955"/>
<feature type="transmembrane region" description="Helical" evidence="1">
    <location>
        <begin position="88"/>
        <end position="108"/>
    </location>
</feature>
<keyword evidence="1" id="KW-0472">Membrane</keyword>
<dbReference type="RefSeq" id="WP_011523757.1">
    <property type="nucleotide sequence ID" value="NC_008009.1"/>
</dbReference>
<keyword evidence="1" id="KW-0812">Transmembrane</keyword>
<dbReference type="HOGENOM" id="CLU_1523227_0_0_0"/>
<keyword evidence="1" id="KW-1133">Transmembrane helix</keyword>